<feature type="compositionally biased region" description="Basic and acidic residues" evidence="1">
    <location>
        <begin position="385"/>
        <end position="403"/>
    </location>
</feature>
<proteinExistence type="predicted"/>
<feature type="compositionally biased region" description="Basic and acidic residues" evidence="1">
    <location>
        <begin position="203"/>
        <end position="216"/>
    </location>
</feature>
<accession>A0A6A1W5N6</accession>
<feature type="compositionally biased region" description="Polar residues" evidence="1">
    <location>
        <begin position="1498"/>
        <end position="1516"/>
    </location>
</feature>
<name>A0A6A1W5N6_9ROSI</name>
<dbReference type="OrthoDB" id="6415790at2759"/>
<feature type="compositionally biased region" description="Basic and acidic residues" evidence="1">
    <location>
        <begin position="514"/>
        <end position="523"/>
    </location>
</feature>
<feature type="region of interest" description="Disordered" evidence="1">
    <location>
        <begin position="1330"/>
        <end position="1376"/>
    </location>
</feature>
<protein>
    <recommendedName>
        <fullName evidence="2">GYF domain-containing protein</fullName>
    </recommendedName>
</protein>
<feature type="compositionally biased region" description="Basic and acidic residues" evidence="1">
    <location>
        <begin position="486"/>
        <end position="506"/>
    </location>
</feature>
<comment type="caution">
    <text evidence="3">The sequence shown here is derived from an EMBL/GenBank/DDBJ whole genome shotgun (WGS) entry which is preliminary data.</text>
</comment>
<dbReference type="SUPFAM" id="SSF55277">
    <property type="entry name" value="GYF domain"/>
    <property type="match status" value="1"/>
</dbReference>
<organism evidence="3 4">
    <name type="scientific">Morella rubra</name>
    <name type="common">Chinese bayberry</name>
    <dbReference type="NCBI Taxonomy" id="262757"/>
    <lineage>
        <taxon>Eukaryota</taxon>
        <taxon>Viridiplantae</taxon>
        <taxon>Streptophyta</taxon>
        <taxon>Embryophyta</taxon>
        <taxon>Tracheophyta</taxon>
        <taxon>Spermatophyta</taxon>
        <taxon>Magnoliopsida</taxon>
        <taxon>eudicotyledons</taxon>
        <taxon>Gunneridae</taxon>
        <taxon>Pentapetalae</taxon>
        <taxon>rosids</taxon>
        <taxon>fabids</taxon>
        <taxon>Fagales</taxon>
        <taxon>Myricaceae</taxon>
        <taxon>Morella</taxon>
    </lineage>
</organism>
<dbReference type="EMBL" id="RXIC02000021">
    <property type="protein sequence ID" value="KAB1220574.1"/>
    <property type="molecule type" value="Genomic_DNA"/>
</dbReference>
<feature type="compositionally biased region" description="Low complexity" evidence="1">
    <location>
        <begin position="1194"/>
        <end position="1204"/>
    </location>
</feature>
<feature type="region of interest" description="Disordered" evidence="1">
    <location>
        <begin position="1530"/>
        <end position="1596"/>
    </location>
</feature>
<feature type="region of interest" description="Disordered" evidence="1">
    <location>
        <begin position="1165"/>
        <end position="1236"/>
    </location>
</feature>
<feature type="compositionally biased region" description="Polar residues" evidence="1">
    <location>
        <begin position="1536"/>
        <end position="1553"/>
    </location>
</feature>
<dbReference type="SMART" id="SM00444">
    <property type="entry name" value="GYF"/>
    <property type="match status" value="1"/>
</dbReference>
<feature type="compositionally biased region" description="Polar residues" evidence="1">
    <location>
        <begin position="471"/>
        <end position="481"/>
    </location>
</feature>
<feature type="region of interest" description="Disordered" evidence="1">
    <location>
        <begin position="358"/>
        <end position="523"/>
    </location>
</feature>
<reference evidence="3 4" key="1">
    <citation type="journal article" date="2019" name="Plant Biotechnol. J.">
        <title>The red bayberry genome and genetic basis of sex determination.</title>
        <authorList>
            <person name="Jia H.M."/>
            <person name="Jia H.J."/>
            <person name="Cai Q.L."/>
            <person name="Wang Y."/>
            <person name="Zhao H.B."/>
            <person name="Yang W.F."/>
            <person name="Wang G.Y."/>
            <person name="Li Y.H."/>
            <person name="Zhan D.L."/>
            <person name="Shen Y.T."/>
            <person name="Niu Q.F."/>
            <person name="Chang L."/>
            <person name="Qiu J."/>
            <person name="Zhao L."/>
            <person name="Xie H.B."/>
            <person name="Fu W.Y."/>
            <person name="Jin J."/>
            <person name="Li X.W."/>
            <person name="Jiao Y."/>
            <person name="Zhou C.C."/>
            <person name="Tu T."/>
            <person name="Chai C.Y."/>
            <person name="Gao J.L."/>
            <person name="Fan L.J."/>
            <person name="van de Weg E."/>
            <person name="Wang J.Y."/>
            <person name="Gao Z.S."/>
        </authorList>
    </citation>
    <scope>NUCLEOTIDE SEQUENCE [LARGE SCALE GENOMIC DNA]</scope>
    <source>
        <tissue evidence="3">Leaves</tissue>
    </source>
</reference>
<feature type="region of interest" description="Disordered" evidence="1">
    <location>
        <begin position="203"/>
        <end position="293"/>
    </location>
</feature>
<feature type="region of interest" description="Disordered" evidence="1">
    <location>
        <begin position="1071"/>
        <end position="1097"/>
    </location>
</feature>
<dbReference type="PROSITE" id="PS50829">
    <property type="entry name" value="GYF"/>
    <property type="match status" value="1"/>
</dbReference>
<feature type="region of interest" description="Disordered" evidence="1">
    <location>
        <begin position="142"/>
        <end position="178"/>
    </location>
</feature>
<dbReference type="Proteomes" id="UP000516437">
    <property type="component" value="Chromosome 3"/>
</dbReference>
<gene>
    <name evidence="3" type="ORF">CJ030_MR3G015827</name>
</gene>
<feature type="compositionally biased region" description="Polar residues" evidence="1">
    <location>
        <begin position="1330"/>
        <end position="1340"/>
    </location>
</feature>
<dbReference type="CDD" id="cd00072">
    <property type="entry name" value="GYF"/>
    <property type="match status" value="1"/>
</dbReference>
<feature type="domain" description="GYF" evidence="2">
    <location>
        <begin position="553"/>
        <end position="602"/>
    </location>
</feature>
<feature type="compositionally biased region" description="Polar residues" evidence="1">
    <location>
        <begin position="404"/>
        <end position="430"/>
    </location>
</feature>
<feature type="region of interest" description="Disordered" evidence="1">
    <location>
        <begin position="1264"/>
        <end position="1298"/>
    </location>
</feature>
<feature type="compositionally biased region" description="Polar residues" evidence="1">
    <location>
        <begin position="235"/>
        <end position="245"/>
    </location>
</feature>
<feature type="region of interest" description="Disordered" evidence="1">
    <location>
        <begin position="1498"/>
        <end position="1517"/>
    </location>
</feature>
<feature type="compositionally biased region" description="Polar residues" evidence="1">
    <location>
        <begin position="1267"/>
        <end position="1288"/>
    </location>
</feature>
<evidence type="ECO:0000313" key="4">
    <source>
        <dbReference type="Proteomes" id="UP000516437"/>
    </source>
</evidence>
<feature type="compositionally biased region" description="Basic and acidic residues" evidence="1">
    <location>
        <begin position="284"/>
        <end position="293"/>
    </location>
</feature>
<dbReference type="Pfam" id="PF02213">
    <property type="entry name" value="GYF"/>
    <property type="match status" value="1"/>
</dbReference>
<feature type="compositionally biased region" description="Basic and acidic residues" evidence="1">
    <location>
        <begin position="1346"/>
        <end position="1356"/>
    </location>
</feature>
<feature type="region of interest" description="Disordered" evidence="1">
    <location>
        <begin position="1390"/>
        <end position="1488"/>
    </location>
</feature>
<evidence type="ECO:0000313" key="3">
    <source>
        <dbReference type="EMBL" id="KAB1220574.1"/>
    </source>
</evidence>
<feature type="region of interest" description="Disordered" evidence="1">
    <location>
        <begin position="52"/>
        <end position="76"/>
    </location>
</feature>
<dbReference type="PANTHER" id="PTHR47471:SF1">
    <property type="entry name" value="PROTEIN ESSENTIAL FOR POTEXVIRUS ACCUMULATION 1"/>
    <property type="match status" value="1"/>
</dbReference>
<keyword evidence="4" id="KW-1185">Reference proteome</keyword>
<dbReference type="InterPro" id="IPR003169">
    <property type="entry name" value="GYF"/>
</dbReference>
<feature type="compositionally biased region" description="Low complexity" evidence="1">
    <location>
        <begin position="1555"/>
        <end position="1581"/>
    </location>
</feature>
<feature type="compositionally biased region" description="Polar residues" evidence="1">
    <location>
        <begin position="1399"/>
        <end position="1415"/>
    </location>
</feature>
<evidence type="ECO:0000259" key="2">
    <source>
        <dbReference type="PROSITE" id="PS50829"/>
    </source>
</evidence>
<feature type="region of interest" description="Disordered" evidence="1">
    <location>
        <begin position="91"/>
        <end position="114"/>
    </location>
</feature>
<dbReference type="PANTHER" id="PTHR47471">
    <property type="entry name" value="GYF DOMAIN-CONTAINING PROTEIN"/>
    <property type="match status" value="1"/>
</dbReference>
<feature type="compositionally biased region" description="Low complexity" evidence="1">
    <location>
        <begin position="1438"/>
        <end position="1448"/>
    </location>
</feature>
<evidence type="ECO:0000256" key="1">
    <source>
        <dbReference type="SAM" id="MobiDB-lite"/>
    </source>
</evidence>
<sequence>MRVTLLVFISNYESMNVQVCDNTIPLSPQWLLPKPGESKPGMGTVENHFSLHPAYGNRSDVAKSSGNGEEMHESLKKKDVFRPSLLDMESGRRDRWRDEERDTNSSMRKDRWRDGDKDLGEIRRTDRWMENSSARHLGEVRRVPSDRWSDSSNRDTNYEQRRESKWNSRWGPDDKETEGLREKWIDSSRDGDVHLDKGLTHVANHGKDEREGDHYRPWRSSSFQSRGRGEPLHHQTLTPSKQIPTFSYGRGRGEATPPTFSLGRGRGSYGGSSTNTHSVGTGADKAESGHGEPYHLRYSRTKLLDVYRVTDMSSYQKLSDGFVQVPYLTQDAPVEPLALCAPNSEETAVLKGIDKGDIVSSGAPQITKDGRTSTDFTQSRRTKLGSKEDLLHALDDSKDESADNSRGVSTNISDGSSYERNAHYQGSNMKVETPPDRMSCSDNNFKAEASEDSNSYNKVGDVPRGRESSLPGGTSAATWQASALGERSHNTLHDWREMTSDGRSRSSDIGWSDPPKELNKDWDNKLSNLSETKEETKWQTSEGRKVLQSSPEELLLYYKDPQGRIQGPFMGSDIISWFENGYFGLDLPVCLSPNDLPWSPLGDVMPHLRAKAGPPPGFTVPQQNEFPDAPSRQNFASFGKLQTGLTEMDIIRTEPRPRHGSMTEAENKFLESLMSANTSSSPLEKFTSSEGIPGYLGNNSSIMPPSGVDGGNNFYLLAKRMALERQMSLPNSHPYWPGGDAASLVSKTDLIPDSTIQQSKLLASINDNPCQPRHSQNADLLSLQGLSDRPSPGVNNGLAGWSNFPIPGGAEPLQNKIDFHHDQNFPPQALFGIQQQRLQSQNQPSLANPVPQAVDNPSGIFTPEKLLPAGLAQDPQLLNMLQQQYLLQLHSQAPVQTQQISLLDKLLLLKQQQKQEEQQQLLRQQQLLSQVLSEHQSNQRFGDPSFGQLRAAAISTGNASVDPSQLQSSQEIFQTGSQVSIALMQDQHNANFVKLPPQVNQNANYSMSSEASSLNLPHQLFGNITHQNTWGATVLNETADAHLKGSLPTSSVENSLLFEMMNTSVEEPQLVQRSAPASEFHAPGALEQKQTSDGSSRVAGDIMVVTSESTTESVPVSVVSLAVPEYASDVKVQPCVLLEEQQVERESRTIESAIVSEVRNVEVRELRKNSEKKPKKQKSSKSQPSSDQAKEVSKASSLLQSKQSEMQKQSIEAIAGAGDAPYGTSPQKTRDDRGNKFGITSMEHLESQHIESFVPPRVSAYDIGTGEVTSDSGVLRSESVQNSQTHSGQRAWKPAPGLKPKSLLEIQQEEQRKAQTEMVVAEISSSVNSMSLSTPWSGVVSNPDPKISRETRRDAGNTELGVGKPEASVIPKSEKSHLHDLLAEEVLAKSSERDVDVPDSNSGLATPQVITTHSASIDDDNFIEAKDTKKSRKKSAKAKGSGAKVSVSLTAVDASTGLSPNEKGKSSRPVLQEKEVLPAIPSGPSLGDFVLWKGESTNSSPLPAWSTDSGKLSKPTSLRDILKEQEKKVSFAHNPNHVQTPQKSQPTQVTRTGGPSWSVSASSPANAAPPIQINSQSSSQSKYKGDDDLFWGPIDQSNEESKQYGFCLTL</sequence>
<dbReference type="Gene3D" id="3.30.1490.40">
    <property type="match status" value="1"/>
</dbReference>
<dbReference type="InterPro" id="IPR035445">
    <property type="entry name" value="GYF-like_dom_sf"/>
</dbReference>